<evidence type="ECO:0000313" key="3">
    <source>
        <dbReference type="Proteomes" id="UP000027002"/>
    </source>
</evidence>
<feature type="region of interest" description="Disordered" evidence="1">
    <location>
        <begin position="19"/>
        <end position="39"/>
    </location>
</feature>
<evidence type="ECO:0000313" key="2">
    <source>
        <dbReference type="EMBL" id="QUC19064.1"/>
    </source>
</evidence>
<dbReference type="CDD" id="cd14688">
    <property type="entry name" value="bZIP_YAP"/>
    <property type="match status" value="1"/>
</dbReference>
<dbReference type="AlphaFoldDB" id="A0A8E5HQ55"/>
<accession>A0A8E5HQ55</accession>
<dbReference type="RefSeq" id="XP_042996737.1">
    <property type="nucleotide sequence ID" value="XM_043140803.1"/>
</dbReference>
<reference evidence="2" key="1">
    <citation type="submission" date="2020-03" db="EMBL/GenBank/DDBJ databases">
        <title>A mixture of massive structural variations and highly conserved coding sequences in Ustilaginoidea virens genome.</title>
        <authorList>
            <person name="Zhang K."/>
            <person name="Zhao Z."/>
            <person name="Zhang Z."/>
            <person name="Li Y."/>
            <person name="Hsiang T."/>
            <person name="Sun W."/>
        </authorList>
    </citation>
    <scope>NUCLEOTIDE SEQUENCE</scope>
    <source>
        <strain evidence="2">UV-8b</strain>
    </source>
</reference>
<evidence type="ECO:0008006" key="4">
    <source>
        <dbReference type="Google" id="ProtNLM"/>
    </source>
</evidence>
<name>A0A8E5HQ55_USTVR</name>
<dbReference type="InterPro" id="IPR046347">
    <property type="entry name" value="bZIP_sf"/>
</dbReference>
<dbReference type="InterPro" id="IPR052635">
    <property type="entry name" value="Sec_Metab_Biosynth_Reg"/>
</dbReference>
<dbReference type="Gene3D" id="1.20.5.170">
    <property type="match status" value="1"/>
</dbReference>
<dbReference type="Proteomes" id="UP000027002">
    <property type="component" value="Chromosome 2"/>
</dbReference>
<gene>
    <name evidence="2" type="ORF">UV8b_03305</name>
</gene>
<dbReference type="GO" id="GO:0003700">
    <property type="term" value="F:DNA-binding transcription factor activity"/>
    <property type="evidence" value="ECO:0007669"/>
    <property type="project" value="InterPro"/>
</dbReference>
<keyword evidence="3" id="KW-1185">Reference proteome</keyword>
<protein>
    <recommendedName>
        <fullName evidence="4">BZIP domain-containing protein</fullName>
    </recommendedName>
</protein>
<organism evidence="2 3">
    <name type="scientific">Ustilaginoidea virens</name>
    <name type="common">Rice false smut fungus</name>
    <name type="synonym">Villosiclava virens</name>
    <dbReference type="NCBI Taxonomy" id="1159556"/>
    <lineage>
        <taxon>Eukaryota</taxon>
        <taxon>Fungi</taxon>
        <taxon>Dikarya</taxon>
        <taxon>Ascomycota</taxon>
        <taxon>Pezizomycotina</taxon>
        <taxon>Sordariomycetes</taxon>
        <taxon>Hypocreomycetidae</taxon>
        <taxon>Hypocreales</taxon>
        <taxon>Clavicipitaceae</taxon>
        <taxon>Ustilaginoidea</taxon>
    </lineage>
</organism>
<dbReference type="OrthoDB" id="194358at2759"/>
<proteinExistence type="predicted"/>
<dbReference type="PANTHER" id="PTHR39607">
    <property type="entry name" value="XANTHOCILLIN BIOSYNTHESIS CLUSTER TRANSCRIPTION FACTOR XANC-RELATED"/>
    <property type="match status" value="1"/>
</dbReference>
<evidence type="ECO:0000256" key="1">
    <source>
        <dbReference type="SAM" id="MobiDB-lite"/>
    </source>
</evidence>
<dbReference type="PANTHER" id="PTHR39607:SF1">
    <property type="entry name" value="B-ZIP TRANSCRIPTION FACTOR (EUROFUNG)"/>
    <property type="match status" value="1"/>
</dbReference>
<dbReference type="GeneID" id="66064083"/>
<dbReference type="EMBL" id="CP072754">
    <property type="protein sequence ID" value="QUC19064.1"/>
    <property type="molecule type" value="Genomic_DNA"/>
</dbReference>
<sequence>MSFRRARFPHRHVDLDDLSHITDPKEKKRIQNRNAQRSYRRRMKERLAELDRLKAMSRESSCESLPLERGHSRQYHTYTPCASSPDSGTPRAPFEPLRSFSADAADPAMVQPRAIFHRGSSEIAADGLVHPLGQLPVAAYDQWSPRTPPAMKPEHGLYSPGSQRDDSTYFSTPSAFSMGSSYNSSPLYPETLNVYDVQFNGSHPSRGSVDDKLLPKPAPSFVQMPQPATPSALSCAPSPPSCHPQQSFSNNFGRIMHEVQAAGFSTFDDFVSAYYTTSFAESSPLAAQQHSSRSRGLPSLLGEVFAATHQWTEWEKQGTYEQCLRISESLLKTEVSKPHSAVRGALDHLVEQLDNSAADPAAVPKAFSELARVLQDEQPNVWALLRMLAGGGQVAYQGKHVGTIMTVMMMLNSVGYMGKSTFVDVFARLMALDSE</sequence>
<dbReference type="SUPFAM" id="SSF57959">
    <property type="entry name" value="Leucine zipper domain"/>
    <property type="match status" value="1"/>
</dbReference>
<dbReference type="KEGG" id="uvi:66064083"/>